<dbReference type="PANTHER" id="PTHR10827:SF98">
    <property type="entry name" value="45 KDA CALCIUM-BINDING PROTEIN"/>
    <property type="match status" value="1"/>
</dbReference>
<evidence type="ECO:0000313" key="7">
    <source>
        <dbReference type="Proteomes" id="UP000327013"/>
    </source>
</evidence>
<dbReference type="EMBL" id="CM017326">
    <property type="protein sequence ID" value="KAE8077667.1"/>
    <property type="molecule type" value="Genomic_DNA"/>
</dbReference>
<evidence type="ECO:0000256" key="1">
    <source>
        <dbReference type="ARBA" id="ARBA00022723"/>
    </source>
</evidence>
<keyword evidence="4" id="KW-0472">Membrane</keyword>
<keyword evidence="2" id="KW-0677">Repeat</keyword>
<dbReference type="Proteomes" id="UP000327013">
    <property type="component" value="Chromosome 6"/>
</dbReference>
<dbReference type="GO" id="GO:0005783">
    <property type="term" value="C:endoplasmic reticulum"/>
    <property type="evidence" value="ECO:0007669"/>
    <property type="project" value="TreeGrafter"/>
</dbReference>
<evidence type="ECO:0000256" key="2">
    <source>
        <dbReference type="ARBA" id="ARBA00022737"/>
    </source>
</evidence>
<dbReference type="SMART" id="SM00054">
    <property type="entry name" value="EFh"/>
    <property type="match status" value="5"/>
</dbReference>
<evidence type="ECO:0000259" key="5">
    <source>
        <dbReference type="PROSITE" id="PS50222"/>
    </source>
</evidence>
<dbReference type="SUPFAM" id="SSF47473">
    <property type="entry name" value="EF-hand"/>
    <property type="match status" value="2"/>
</dbReference>
<keyword evidence="7" id="KW-1185">Reference proteome</keyword>
<keyword evidence="4" id="KW-1133">Transmembrane helix</keyword>
<dbReference type="OrthoDB" id="293868at2759"/>
<dbReference type="Pfam" id="PF13499">
    <property type="entry name" value="EF-hand_7"/>
    <property type="match status" value="2"/>
</dbReference>
<feature type="domain" description="EF-hand" evidence="5">
    <location>
        <begin position="176"/>
        <end position="211"/>
    </location>
</feature>
<feature type="domain" description="EF-hand" evidence="5">
    <location>
        <begin position="220"/>
        <end position="250"/>
    </location>
</feature>
<dbReference type="Gene3D" id="1.10.238.10">
    <property type="entry name" value="EF-hand"/>
    <property type="match status" value="3"/>
</dbReference>
<evidence type="ECO:0000313" key="6">
    <source>
        <dbReference type="EMBL" id="KAE8077667.1"/>
    </source>
</evidence>
<dbReference type="PROSITE" id="PS00018">
    <property type="entry name" value="EF_HAND_1"/>
    <property type="match status" value="6"/>
</dbReference>
<feature type="transmembrane region" description="Helical" evidence="4">
    <location>
        <begin position="6"/>
        <end position="23"/>
    </location>
</feature>
<dbReference type="AlphaFoldDB" id="A0A5N6RIJ2"/>
<keyword evidence="3" id="KW-0106">Calcium</keyword>
<protein>
    <recommendedName>
        <fullName evidence="5">EF-hand domain-containing protein</fullName>
    </recommendedName>
</protein>
<dbReference type="InterPro" id="IPR002048">
    <property type="entry name" value="EF_hand_dom"/>
</dbReference>
<reference evidence="6 7" key="1">
    <citation type="submission" date="2019-06" db="EMBL/GenBank/DDBJ databases">
        <title>A chromosomal-level reference genome of Carpinus fangiana (Coryloideae, Betulaceae).</title>
        <authorList>
            <person name="Yang X."/>
            <person name="Wang Z."/>
            <person name="Zhang L."/>
            <person name="Hao G."/>
            <person name="Liu J."/>
            <person name="Yang Y."/>
        </authorList>
    </citation>
    <scope>NUCLEOTIDE SEQUENCE [LARGE SCALE GENOMIC DNA]</scope>
    <source>
        <strain evidence="6">Cfa_2016G</strain>
        <tissue evidence="6">Leaf</tissue>
    </source>
</reference>
<evidence type="ECO:0000256" key="4">
    <source>
        <dbReference type="SAM" id="Phobius"/>
    </source>
</evidence>
<name>A0A5N6RIJ2_9ROSI</name>
<dbReference type="InterPro" id="IPR011992">
    <property type="entry name" value="EF-hand-dom_pair"/>
</dbReference>
<gene>
    <name evidence="6" type="ORF">FH972_016210</name>
</gene>
<keyword evidence="1" id="KW-0479">Metal-binding</keyword>
<feature type="domain" description="EF-hand" evidence="5">
    <location>
        <begin position="259"/>
        <end position="294"/>
    </location>
</feature>
<evidence type="ECO:0000256" key="3">
    <source>
        <dbReference type="ARBA" id="ARBA00022837"/>
    </source>
</evidence>
<accession>A0A5N6RIJ2</accession>
<sequence>MAKVVVYTLIATAFVILIVLSPLGPSKQHGQDHGSGRNRRLGYKFPVATFDPLMAELEILAQNHGIGDPIKYPLHLENHSFPDEFADAYEYFSEGKLNITLRLIVLFPLLDNSNDGVVSFKELEVWIAQRALQGLNYRTEKELALLDKDEDGIISFREYLSQFSNEDLEKNGQGHGEAGWWKEQLENADADQNGSLSFDELKDFLHPEDSGNEKVQKWLLREKMKRMDYDGDGKLDFAEFLAHAYGIYKNYVEFETAGAAVPTAEEKFAELDVNKDRFLAVEELKPMLPYLHPGELFSSKHYTSYLIHQADDNKDGSLSLDEMLNHENIFYSTVYDENIEDYDEDFHDEL</sequence>
<dbReference type="FunFam" id="1.10.238.10:FF:000297">
    <property type="entry name" value="Calcium-binding EF hand family protein"/>
    <property type="match status" value="1"/>
</dbReference>
<keyword evidence="4" id="KW-0812">Transmembrane</keyword>
<organism evidence="6 7">
    <name type="scientific">Carpinus fangiana</name>
    <dbReference type="NCBI Taxonomy" id="176857"/>
    <lineage>
        <taxon>Eukaryota</taxon>
        <taxon>Viridiplantae</taxon>
        <taxon>Streptophyta</taxon>
        <taxon>Embryophyta</taxon>
        <taxon>Tracheophyta</taxon>
        <taxon>Spermatophyta</taxon>
        <taxon>Magnoliopsida</taxon>
        <taxon>eudicotyledons</taxon>
        <taxon>Gunneridae</taxon>
        <taxon>Pentapetalae</taxon>
        <taxon>rosids</taxon>
        <taxon>fabids</taxon>
        <taxon>Fagales</taxon>
        <taxon>Betulaceae</taxon>
        <taxon>Carpinus</taxon>
    </lineage>
</organism>
<dbReference type="PROSITE" id="PS50222">
    <property type="entry name" value="EF_HAND_2"/>
    <property type="match status" value="3"/>
</dbReference>
<proteinExistence type="predicted"/>
<dbReference type="InterPro" id="IPR018247">
    <property type="entry name" value="EF_Hand_1_Ca_BS"/>
</dbReference>
<dbReference type="GO" id="GO:0005509">
    <property type="term" value="F:calcium ion binding"/>
    <property type="evidence" value="ECO:0007669"/>
    <property type="project" value="InterPro"/>
</dbReference>
<dbReference type="PANTHER" id="PTHR10827">
    <property type="entry name" value="RETICULOCALBIN"/>
    <property type="match status" value="1"/>
</dbReference>